<gene>
    <name evidence="2" type="ordered locus">Reut_A1171</name>
</gene>
<dbReference type="SUPFAM" id="SSF49464">
    <property type="entry name" value="Carboxypeptidase regulatory domain-like"/>
    <property type="match status" value="1"/>
</dbReference>
<evidence type="ECO:0000313" key="2">
    <source>
        <dbReference type="EMBL" id="AAZ60544.1"/>
    </source>
</evidence>
<dbReference type="HOGENOM" id="CLU_1352757_0_0_4"/>
<sequence length="202" mass="21540">MAWTSAQGATAAMTVVDGVTGLPIAGATVVSAGAERVTANDGTFMMPMDGPDGGIAMTVRAPGYARLETVANGTTPRAIALAPLLAEEAARMGFDEVQFDYLRFPDAPGLRFSETNTSARRVAAITGFLSAARDRLRHYNIYLSADIFGYVCWNLDDTAIGQQLETLVVLSTTFHRCCIRPVSPSGWRRSGATSHPSRRGLP</sequence>
<reference evidence="2" key="1">
    <citation type="submission" date="2005-08" db="EMBL/GenBank/DDBJ databases">
        <title>Complete sequence of Chromosome1 of Ralstonia eutropha JMP134.</title>
        <authorList>
            <person name="Copeland A."/>
            <person name="Lucas S."/>
            <person name="Lapidus A."/>
            <person name="Barry K."/>
            <person name="Detter J.C."/>
            <person name="Glavina T."/>
            <person name="Hammon N."/>
            <person name="Israni S."/>
            <person name="Pitluck S."/>
            <person name="Goltsman E."/>
            <person name="Martinez M."/>
            <person name="Schmutz J."/>
            <person name="Larimer F."/>
            <person name="Land M."/>
            <person name="Lykidis A."/>
            <person name="Richardson P."/>
        </authorList>
    </citation>
    <scope>NUCLEOTIDE SEQUENCE</scope>
    <source>
        <strain evidence="2">JMP134</strain>
    </source>
</reference>
<protein>
    <submittedName>
        <fullName evidence="2">Putative Uncharacterized conserved protein</fullName>
    </submittedName>
</protein>
<proteinExistence type="predicted"/>
<name>Q472Y9_CUPPJ</name>
<dbReference type="Gene3D" id="2.60.40.1120">
    <property type="entry name" value="Carboxypeptidase-like, regulatory domain"/>
    <property type="match status" value="1"/>
</dbReference>
<accession>Q472Y9</accession>
<dbReference type="InterPro" id="IPR008969">
    <property type="entry name" value="CarboxyPept-like_regulatory"/>
</dbReference>
<feature type="domain" description="DUF4015" evidence="1">
    <location>
        <begin position="85"/>
        <end position="168"/>
    </location>
</feature>
<evidence type="ECO:0000259" key="1">
    <source>
        <dbReference type="Pfam" id="PF13200"/>
    </source>
</evidence>
<dbReference type="eggNOG" id="COG1306">
    <property type="taxonomic scope" value="Bacteria"/>
</dbReference>
<dbReference type="SMR" id="Q472Y9"/>
<dbReference type="Pfam" id="PF13200">
    <property type="entry name" value="DUF4015"/>
    <property type="match status" value="1"/>
</dbReference>
<dbReference type="EMBL" id="CP000090">
    <property type="protein sequence ID" value="AAZ60544.1"/>
    <property type="molecule type" value="Genomic_DNA"/>
</dbReference>
<dbReference type="AlphaFoldDB" id="Q472Y9"/>
<organism evidence="2">
    <name type="scientific">Cupriavidus pinatubonensis (strain JMP 134 / LMG 1197)</name>
    <name type="common">Cupriavidus necator (strain JMP 134)</name>
    <dbReference type="NCBI Taxonomy" id="264198"/>
    <lineage>
        <taxon>Bacteria</taxon>
        <taxon>Pseudomonadati</taxon>
        <taxon>Pseudomonadota</taxon>
        <taxon>Betaproteobacteria</taxon>
        <taxon>Burkholderiales</taxon>
        <taxon>Burkholderiaceae</taxon>
        <taxon>Cupriavidus</taxon>
    </lineage>
</organism>
<dbReference type="InterPro" id="IPR025275">
    <property type="entry name" value="DUF4015"/>
</dbReference>
<dbReference type="STRING" id="264198.Reut_A1171"/>
<dbReference type="KEGG" id="reu:Reut_A1171"/>